<evidence type="ECO:0000259" key="7">
    <source>
        <dbReference type="Pfam" id="PF05181"/>
    </source>
</evidence>
<dbReference type="Pfam" id="PF05181">
    <property type="entry name" value="XPA_C"/>
    <property type="match status" value="2"/>
</dbReference>
<dbReference type="RefSeq" id="XP_047778170.1">
    <property type="nucleotide sequence ID" value="XM_047920668.1"/>
</dbReference>
<dbReference type="InterPro" id="IPR042171">
    <property type="entry name" value="Acyl-CoA_hotdog"/>
</dbReference>
<feature type="compositionally biased region" description="Basic and acidic residues" evidence="6">
    <location>
        <begin position="29"/>
        <end position="50"/>
    </location>
</feature>
<evidence type="ECO:0000256" key="3">
    <source>
        <dbReference type="ARBA" id="ARBA00022801"/>
    </source>
</evidence>
<dbReference type="InterPro" id="IPR000465">
    <property type="entry name" value="XPA/RAD14"/>
</dbReference>
<dbReference type="CDD" id="cd21077">
    <property type="entry name" value="DBD_Rad14"/>
    <property type="match status" value="1"/>
</dbReference>
<evidence type="ECO:0000256" key="6">
    <source>
        <dbReference type="SAM" id="MobiDB-lite"/>
    </source>
</evidence>
<evidence type="ECO:0000256" key="2">
    <source>
        <dbReference type="ARBA" id="ARBA00006538"/>
    </source>
</evidence>
<dbReference type="PANTHER" id="PTHR11066:SF34">
    <property type="entry name" value="ACYL-COENZYME A THIOESTERASE 8"/>
    <property type="match status" value="1"/>
</dbReference>
<comment type="similarity">
    <text evidence="2">Belongs to the C/M/P thioester hydrolase family.</text>
</comment>
<dbReference type="Proteomes" id="UP000814176">
    <property type="component" value="Unassembled WGS sequence"/>
</dbReference>
<feature type="compositionally biased region" description="Polar residues" evidence="6">
    <location>
        <begin position="1"/>
        <end position="10"/>
    </location>
</feature>
<feature type="domain" description="XPA C-terminal" evidence="7">
    <location>
        <begin position="218"/>
        <end position="249"/>
    </location>
</feature>
<accession>A0ABQ8KDV5</accession>
<feature type="domain" description="XPA C-terminal" evidence="7">
    <location>
        <begin position="181"/>
        <end position="198"/>
    </location>
</feature>
<dbReference type="InterPro" id="IPR022656">
    <property type="entry name" value="XPA_C"/>
</dbReference>
<dbReference type="InterPro" id="IPR009061">
    <property type="entry name" value="DNA-bd_dom_put_sf"/>
</dbReference>
<dbReference type="CDD" id="cd03445">
    <property type="entry name" value="Thioesterase_II_repeat2"/>
    <property type="match status" value="1"/>
</dbReference>
<name>A0ABQ8KDV5_9APHY</name>
<comment type="caution">
    <text evidence="10">The sequence shown here is derived from an EMBL/GenBank/DDBJ whole genome shotgun (WGS) entry which is preliminary data.</text>
</comment>
<dbReference type="Gene3D" id="2.40.160.210">
    <property type="entry name" value="Acyl-CoA thioesterase, double hotdog domain"/>
    <property type="match status" value="1"/>
</dbReference>
<dbReference type="CDD" id="cd03444">
    <property type="entry name" value="Thioesterase_II_repeat1"/>
    <property type="match status" value="1"/>
</dbReference>
<keyword evidence="4" id="KW-0862">Zinc</keyword>
<sequence>MEQPSTSAARFSTPPPRPPPENLELTPEQVKRVELNRLKAKARQRERELEAGPSSIPNSQGKRTMGVVPANSTSPTAPKPPPKLKRDSRLGKYFEYDLSKMVNSKGGFLMEDGKEVDEQLRAKEKERERQRAMQNLEPPLFLDPSLNPKCVECQSIDIDQTYKKVFGCLVCNRCKNEKPDKYSLLTKTECKEDYLLTDGNSAYALVNLYSVLMNAVAELRDQELMPHLLKANPHKSTFANMMLFLRYHVEDFAWKKWGSPEALDAEWERRVAEKKKKKNKKFEEGLKELRRRTRETVWQKRKDQEHKHVFGVVENDADGVGKQVCHELNNRQEEHEQISTSLEVEQLDTNLFRSKSLWLPIHSRGVYGGQVISQALVSATNCVSPDFALHCYFLLSVSPAIPIIYQVVRVRDGRSYVTRTVSAVQRGRTVFVMLCSFQTPEPGQPAHQWPMPPSVPSPEECEDVQEHYERMLLRKDLHPRLKAYAEEYIQERRKSPMEVKTAGITNSSDGATVYMWWFKVRSIPKYDAPFQKCMLAYISDSQFVGVVRRTLGLNSHTEGPKQLTMLVRSHCVINSFDCGDWILYVVESPRAGNGRGVVHGRIYTRTGTLIAVASQEGVVRARGENAARDESRVIKAKI</sequence>
<keyword evidence="11" id="KW-1185">Reference proteome</keyword>
<protein>
    <submittedName>
        <fullName evidence="10">Thioesterase-like superfamily-domain-containing protein</fullName>
    </submittedName>
</protein>
<dbReference type="NCBIfam" id="TIGR00598">
    <property type="entry name" value="rad14"/>
    <property type="match status" value="1"/>
</dbReference>
<dbReference type="SUPFAM" id="SSF46955">
    <property type="entry name" value="Putative DNA-binding domain"/>
    <property type="match status" value="1"/>
</dbReference>
<dbReference type="InterPro" id="IPR049449">
    <property type="entry name" value="TesB_ACOT8-like_N"/>
</dbReference>
<comment type="subcellular location">
    <subcellularLocation>
        <location evidence="1">Nucleus</location>
    </subcellularLocation>
</comment>
<feature type="domain" description="Acyl-CoA thioesterase-like C-terminal" evidence="9">
    <location>
        <begin position="498"/>
        <end position="619"/>
    </location>
</feature>
<evidence type="ECO:0000259" key="9">
    <source>
        <dbReference type="Pfam" id="PF20789"/>
    </source>
</evidence>
<evidence type="ECO:0000259" key="8">
    <source>
        <dbReference type="Pfam" id="PF13622"/>
    </source>
</evidence>
<evidence type="ECO:0000256" key="1">
    <source>
        <dbReference type="ARBA" id="ARBA00004123"/>
    </source>
</evidence>
<gene>
    <name evidence="10" type="ORF">C8Q71DRAFT_709190</name>
</gene>
<organism evidence="10 11">
    <name type="scientific">Rhodofomes roseus</name>
    <dbReference type="NCBI Taxonomy" id="34475"/>
    <lineage>
        <taxon>Eukaryota</taxon>
        <taxon>Fungi</taxon>
        <taxon>Dikarya</taxon>
        <taxon>Basidiomycota</taxon>
        <taxon>Agaricomycotina</taxon>
        <taxon>Agaricomycetes</taxon>
        <taxon>Polyporales</taxon>
        <taxon>Rhodofomes</taxon>
    </lineage>
</organism>
<proteinExistence type="inferred from homology"/>
<dbReference type="InterPro" id="IPR029069">
    <property type="entry name" value="HotDog_dom_sf"/>
</dbReference>
<evidence type="ECO:0000256" key="5">
    <source>
        <dbReference type="ARBA" id="ARBA00023242"/>
    </source>
</evidence>
<dbReference type="SUPFAM" id="SSF54637">
    <property type="entry name" value="Thioesterase/thiol ester dehydrase-isomerase"/>
    <property type="match status" value="2"/>
</dbReference>
<dbReference type="Gene3D" id="3.90.530.10">
    <property type="entry name" value="XPA C-terminal domain"/>
    <property type="match status" value="1"/>
</dbReference>
<evidence type="ECO:0000256" key="4">
    <source>
        <dbReference type="ARBA" id="ARBA00022833"/>
    </source>
</evidence>
<keyword evidence="3" id="KW-0378">Hydrolase</keyword>
<feature type="domain" description="Acyl-CoA thioesterase-like N-terminal HotDog" evidence="8">
    <location>
        <begin position="360"/>
        <end position="438"/>
    </location>
</feature>
<dbReference type="PANTHER" id="PTHR11066">
    <property type="entry name" value="ACYL-COA THIOESTERASE"/>
    <property type="match status" value="1"/>
</dbReference>
<dbReference type="InterPro" id="IPR037129">
    <property type="entry name" value="XPA_sf"/>
</dbReference>
<dbReference type="InterPro" id="IPR003703">
    <property type="entry name" value="Acyl_CoA_thio"/>
</dbReference>
<dbReference type="Pfam" id="PF13622">
    <property type="entry name" value="4HBT_3"/>
    <property type="match status" value="1"/>
</dbReference>
<feature type="region of interest" description="Disordered" evidence="6">
    <location>
        <begin position="1"/>
        <end position="88"/>
    </location>
</feature>
<keyword evidence="5" id="KW-0539">Nucleus</keyword>
<reference evidence="10 11" key="1">
    <citation type="journal article" date="2021" name="Environ. Microbiol.">
        <title>Gene family expansions and transcriptome signatures uncover fungal adaptations to wood decay.</title>
        <authorList>
            <person name="Hage H."/>
            <person name="Miyauchi S."/>
            <person name="Viragh M."/>
            <person name="Drula E."/>
            <person name="Min B."/>
            <person name="Chaduli D."/>
            <person name="Navarro D."/>
            <person name="Favel A."/>
            <person name="Norest M."/>
            <person name="Lesage-Meessen L."/>
            <person name="Balint B."/>
            <person name="Merenyi Z."/>
            <person name="de Eugenio L."/>
            <person name="Morin E."/>
            <person name="Martinez A.T."/>
            <person name="Baldrian P."/>
            <person name="Stursova M."/>
            <person name="Martinez M.J."/>
            <person name="Novotny C."/>
            <person name="Magnuson J.K."/>
            <person name="Spatafora J.W."/>
            <person name="Maurice S."/>
            <person name="Pangilinan J."/>
            <person name="Andreopoulos W."/>
            <person name="LaButti K."/>
            <person name="Hundley H."/>
            <person name="Na H."/>
            <person name="Kuo A."/>
            <person name="Barry K."/>
            <person name="Lipzen A."/>
            <person name="Henrissat B."/>
            <person name="Riley R."/>
            <person name="Ahrendt S."/>
            <person name="Nagy L.G."/>
            <person name="Grigoriev I.V."/>
            <person name="Martin F."/>
            <person name="Rosso M.N."/>
        </authorList>
    </citation>
    <scope>NUCLEOTIDE SEQUENCE [LARGE SCALE GENOMIC DNA]</scope>
    <source>
        <strain evidence="10 11">CIRM-BRFM 1785</strain>
    </source>
</reference>
<dbReference type="GeneID" id="72001400"/>
<evidence type="ECO:0000313" key="10">
    <source>
        <dbReference type="EMBL" id="KAH9835793.1"/>
    </source>
</evidence>
<evidence type="ECO:0000313" key="11">
    <source>
        <dbReference type="Proteomes" id="UP000814176"/>
    </source>
</evidence>
<dbReference type="Pfam" id="PF20789">
    <property type="entry name" value="4HBT_3C"/>
    <property type="match status" value="1"/>
</dbReference>
<dbReference type="InterPro" id="IPR049450">
    <property type="entry name" value="ACOT8-like_C"/>
</dbReference>
<dbReference type="EMBL" id="JADCUA010000012">
    <property type="protein sequence ID" value="KAH9835793.1"/>
    <property type="molecule type" value="Genomic_DNA"/>
</dbReference>